<name>A0A4C2E2P6_9SACH</name>
<evidence type="ECO:0000313" key="2">
    <source>
        <dbReference type="EMBL" id="GCE98023.1"/>
    </source>
</evidence>
<keyword evidence="3" id="KW-1185">Reference proteome</keyword>
<feature type="transmembrane region" description="Helical" evidence="1">
    <location>
        <begin position="532"/>
        <end position="552"/>
    </location>
</feature>
<dbReference type="Proteomes" id="UP000301737">
    <property type="component" value="Unassembled WGS sequence"/>
</dbReference>
<dbReference type="OrthoDB" id="4066556at2759"/>
<feature type="transmembrane region" description="Helical" evidence="1">
    <location>
        <begin position="246"/>
        <end position="268"/>
    </location>
</feature>
<sequence>MYQSFDMRVLLNQLSLPQRLLSKALYPPTLGFLLLTLLTIWTIGGLMESKTAAVELTTTFSNTSSAWDVDSKSLELISTSFVKAQRYQINQHVTEYLTDHVYNRCRSAISSWNQSLSTSIHAQRIMYSYMLDLNRTITSVLYDKSKQINESLNALKVSGTSQLSVNYWFIDYLFQNASTNSTKLQNLQLNFPVISNSTKLLLPDINANSFLSTINKLSNHSFENMTATAKVQNHKFSAHLASHCRVLTAVMVTTYVVCTLGICSYEWLKFRWETLILSRHVDLHFHPLSKSKEESSIKNQQKLYQFARQLVFTVNNTSLYWISNWIGARKFKEGKKWDRFVNIQWWIFSNTGHFLVLLLVIVVHWQIYVSTIHTYSNQLTALEKSQKQRTHNLTNISTDINNTTFYLQFSQECHDFELHVFQTLNNSIFNQLWSHNGTVNTTLNNVNDQMNKLVREVQVASPPQWNNLSLSNFPYPRLLSSNPNSTADSLSLRCLMSKAVARRQTTMASIDKNFLNITTLPQGILITQLHRWTITGLVATMVIFYLLGLTVFTEL</sequence>
<evidence type="ECO:0000256" key="1">
    <source>
        <dbReference type="SAM" id="Phobius"/>
    </source>
</evidence>
<dbReference type="AlphaFoldDB" id="A0A4C2E2P6"/>
<proteinExistence type="predicted"/>
<accession>A0A4C2E2P6</accession>
<evidence type="ECO:0000313" key="3">
    <source>
        <dbReference type="Proteomes" id="UP000301737"/>
    </source>
</evidence>
<protein>
    <submittedName>
        <fullName evidence="2">Uncharacterized protein</fullName>
    </submittedName>
</protein>
<organism evidence="2 3">
    <name type="scientific">Zygosaccharomyces mellis</name>
    <dbReference type="NCBI Taxonomy" id="42258"/>
    <lineage>
        <taxon>Eukaryota</taxon>
        <taxon>Fungi</taxon>
        <taxon>Dikarya</taxon>
        <taxon>Ascomycota</taxon>
        <taxon>Saccharomycotina</taxon>
        <taxon>Saccharomycetes</taxon>
        <taxon>Saccharomycetales</taxon>
        <taxon>Saccharomycetaceae</taxon>
        <taxon>Zygosaccharomyces</taxon>
    </lineage>
</organism>
<feature type="transmembrane region" description="Helical" evidence="1">
    <location>
        <begin position="24"/>
        <end position="43"/>
    </location>
</feature>
<feature type="transmembrane region" description="Helical" evidence="1">
    <location>
        <begin position="343"/>
        <end position="365"/>
    </location>
</feature>
<keyword evidence="1" id="KW-1133">Transmembrane helix</keyword>
<reference evidence="2 3" key="1">
    <citation type="submission" date="2019-01" db="EMBL/GenBank/DDBJ databases">
        <title>Draft Genome Sequencing of Zygosaccharomyces mellis Ca-7.</title>
        <authorList>
            <person name="Shiwa Y."/>
            <person name="Kanesaki Y."/>
            <person name="Ishige T."/>
            <person name="Mura K."/>
            <person name="Hori T."/>
            <person name="Tamura T."/>
        </authorList>
    </citation>
    <scope>NUCLEOTIDE SEQUENCE [LARGE SCALE GENOMIC DNA]</scope>
    <source>
        <strain evidence="2 3">Ca-7</strain>
    </source>
</reference>
<keyword evidence="1" id="KW-0812">Transmembrane</keyword>
<comment type="caution">
    <text evidence="2">The sequence shown here is derived from an EMBL/GenBank/DDBJ whole genome shotgun (WGS) entry which is preliminary data.</text>
</comment>
<dbReference type="EMBL" id="BIMX01000003">
    <property type="protein sequence ID" value="GCE98023.1"/>
    <property type="molecule type" value="Genomic_DNA"/>
</dbReference>
<gene>
    <name evidence="2" type="ORF">ZYGM_004583</name>
</gene>
<keyword evidence="1" id="KW-0472">Membrane</keyword>